<dbReference type="InterPro" id="IPR035923">
    <property type="entry name" value="TT1751-like_sf"/>
</dbReference>
<dbReference type="RefSeq" id="WP_074604991.1">
    <property type="nucleotide sequence ID" value="NZ_FNGY01000002.1"/>
</dbReference>
<dbReference type="SUPFAM" id="SSF103247">
    <property type="entry name" value="TT1751-like"/>
    <property type="match status" value="1"/>
</dbReference>
<accession>A0A1G9MME5</accession>
<evidence type="ECO:0000313" key="3">
    <source>
        <dbReference type="Proteomes" id="UP000183200"/>
    </source>
</evidence>
<evidence type="ECO:0000313" key="2">
    <source>
        <dbReference type="EMBL" id="SDL75304.1"/>
    </source>
</evidence>
<proteinExistence type="predicted"/>
<sequence>MLQFAQQIQKALSKSNIPAKGLISVQSDYGVKETVNRLVVAIASKEMTVFLRMDHAENAIKAGLHGLTDQRKGIKKNNGNRNDRLSKCGGKG</sequence>
<dbReference type="OrthoDB" id="9797709at2"/>
<dbReference type="AlphaFoldDB" id="A0A1G9MME5"/>
<name>A0A1G9MME5_9SPHI</name>
<reference evidence="3" key="1">
    <citation type="submission" date="2016-10" db="EMBL/GenBank/DDBJ databases">
        <authorList>
            <person name="Varghese N."/>
            <person name="Submissions S."/>
        </authorList>
    </citation>
    <scope>NUCLEOTIDE SEQUENCE [LARGE SCALE GENOMIC DNA]</scope>
    <source>
        <strain evidence="3">DSM 19110</strain>
    </source>
</reference>
<dbReference type="Proteomes" id="UP000183200">
    <property type="component" value="Unassembled WGS sequence"/>
</dbReference>
<evidence type="ECO:0000256" key="1">
    <source>
        <dbReference type="SAM" id="MobiDB-lite"/>
    </source>
</evidence>
<protein>
    <submittedName>
        <fullName evidence="2">Uncharacterized protein</fullName>
    </submittedName>
</protein>
<keyword evidence="3" id="KW-1185">Reference proteome</keyword>
<gene>
    <name evidence="2" type="ORF">SAMN05421820_10257</name>
</gene>
<dbReference type="EMBL" id="FNGY01000002">
    <property type="protein sequence ID" value="SDL75304.1"/>
    <property type="molecule type" value="Genomic_DNA"/>
</dbReference>
<organism evidence="2 3">
    <name type="scientific">Pedobacter steynii</name>
    <dbReference type="NCBI Taxonomy" id="430522"/>
    <lineage>
        <taxon>Bacteria</taxon>
        <taxon>Pseudomonadati</taxon>
        <taxon>Bacteroidota</taxon>
        <taxon>Sphingobacteriia</taxon>
        <taxon>Sphingobacteriales</taxon>
        <taxon>Sphingobacteriaceae</taxon>
        <taxon>Pedobacter</taxon>
    </lineage>
</organism>
<feature type="region of interest" description="Disordered" evidence="1">
    <location>
        <begin position="69"/>
        <end position="92"/>
    </location>
</feature>